<dbReference type="PANTHER" id="PTHR10367">
    <property type="entry name" value="MRNA-CAPPING ENZYME"/>
    <property type="match status" value="1"/>
</dbReference>
<dbReference type="RefSeq" id="XP_014563889.1">
    <property type="nucleotide sequence ID" value="XM_014708403.1"/>
</dbReference>
<evidence type="ECO:0000313" key="11">
    <source>
        <dbReference type="Proteomes" id="UP000031056"/>
    </source>
</evidence>
<dbReference type="STRING" id="1354746.A0A0B2ULE2"/>
<dbReference type="EC" id="2.7.7.50" evidence="1"/>
<keyword evidence="11" id="KW-1185">Reference proteome</keyword>
<comment type="caution">
    <text evidence="10">The sequence shown here is derived from an EMBL/GenBank/DDBJ whole genome shotgun (WGS) entry which is preliminary data.</text>
</comment>
<evidence type="ECO:0000256" key="6">
    <source>
        <dbReference type="ARBA" id="ARBA00023042"/>
    </source>
</evidence>
<dbReference type="SUPFAM" id="SSF50249">
    <property type="entry name" value="Nucleic acid-binding proteins"/>
    <property type="match status" value="1"/>
</dbReference>
<dbReference type="Pfam" id="PF03919">
    <property type="entry name" value="mRNA_cap_C"/>
    <property type="match status" value="1"/>
</dbReference>
<dbReference type="HOGENOM" id="CLU_021710_0_2_1"/>
<dbReference type="Proteomes" id="UP000031056">
    <property type="component" value="Unassembled WGS sequence"/>
</dbReference>
<keyword evidence="3" id="KW-0808">Transferase</keyword>
<sequence length="366" mass="42561">MELSCLGSKASPETASALRHMIYDQLNEHRAKHREKFVGSHPITLTLENINLLLTEDFLVCEKSDGVRALLLIINYMDKNRAYLYDRKNDFYELDIRIPFNSTVLIDGEVFLESNTINTYAIFDCLIYEGVSQISKNLYKRLGYAQMFLEAMYKEYETSKSVPKDDDRKRVHIQITNESPPICFYVKQMLKGYGFWEIYKKIPELKHGNDGLIFTPVNEAYCVGKRGEILKWKPASLNTMDFKMVRHSKDSNIYDLICIGKRGKEMVFDQFLSTNIHESNLDGVIGEFLYDADGYYWDFDELVLRKGGWKLYKTRLDKDSPNNIKVVCNILESLKDDLSIEKLSSFYTPMRENSKAREIQGHRTVA</sequence>
<protein>
    <recommendedName>
        <fullName evidence="1">mRNA guanylyltransferase</fullName>
        <ecNumber evidence="1">2.7.7.50</ecNumber>
    </recommendedName>
</protein>
<keyword evidence="6" id="KW-0506">mRNA capping</keyword>
<feature type="domain" description="mRNA capping enzyme C-terminal" evidence="9">
    <location>
        <begin position="269"/>
        <end position="343"/>
    </location>
</feature>
<dbReference type="AlphaFoldDB" id="A0A0B2ULE2"/>
<dbReference type="GeneID" id="26261478"/>
<dbReference type="InterPro" id="IPR001339">
    <property type="entry name" value="mRNA_cap_enzyme_adenylation"/>
</dbReference>
<proteinExistence type="predicted"/>
<evidence type="ECO:0000259" key="9">
    <source>
        <dbReference type="Pfam" id="PF03919"/>
    </source>
</evidence>
<keyword evidence="2" id="KW-0507">mRNA processing</keyword>
<dbReference type="SUPFAM" id="SSF56091">
    <property type="entry name" value="DNA ligase/mRNA capping enzyme, catalytic domain"/>
    <property type="match status" value="1"/>
</dbReference>
<evidence type="ECO:0000313" key="10">
    <source>
        <dbReference type="EMBL" id="KHN69847.1"/>
    </source>
</evidence>
<name>A0A0B2ULE2_9MICR</name>
<dbReference type="EMBL" id="JOKQ01000004">
    <property type="protein sequence ID" value="KHN69847.1"/>
    <property type="molecule type" value="Genomic_DNA"/>
</dbReference>
<dbReference type="CDD" id="cd07895">
    <property type="entry name" value="Adenylation_mRNA_capping"/>
    <property type="match status" value="1"/>
</dbReference>
<keyword evidence="4" id="KW-0548">Nucleotidyltransferase</keyword>
<evidence type="ECO:0000256" key="2">
    <source>
        <dbReference type="ARBA" id="ARBA00022664"/>
    </source>
</evidence>
<dbReference type="GO" id="GO:0004484">
    <property type="term" value="F:mRNA guanylyltransferase activity"/>
    <property type="evidence" value="ECO:0007669"/>
    <property type="project" value="UniProtKB-EC"/>
</dbReference>
<dbReference type="Gene3D" id="2.40.50.140">
    <property type="entry name" value="Nucleic acid-binding proteins"/>
    <property type="match status" value="1"/>
</dbReference>
<dbReference type="Pfam" id="PF01331">
    <property type="entry name" value="mRNA_cap_enzyme"/>
    <property type="match status" value="1"/>
</dbReference>
<dbReference type="InterPro" id="IPR012340">
    <property type="entry name" value="NA-bd_OB-fold"/>
</dbReference>
<keyword evidence="7" id="KW-0342">GTP-binding</keyword>
<evidence type="ECO:0000256" key="3">
    <source>
        <dbReference type="ARBA" id="ARBA00022679"/>
    </source>
</evidence>
<keyword evidence="5" id="KW-0547">Nucleotide-binding</keyword>
<dbReference type="Gene3D" id="3.30.470.30">
    <property type="entry name" value="DNA ligase/mRNA capping enzyme"/>
    <property type="match status" value="1"/>
</dbReference>
<dbReference type="GO" id="GO:0005524">
    <property type="term" value="F:ATP binding"/>
    <property type="evidence" value="ECO:0007669"/>
    <property type="project" value="InterPro"/>
</dbReference>
<dbReference type="VEuPathDB" id="MicrosporidiaDB:M896_040390"/>
<dbReference type="GO" id="GO:0005525">
    <property type="term" value="F:GTP binding"/>
    <property type="evidence" value="ECO:0007669"/>
    <property type="project" value="UniProtKB-KW"/>
</dbReference>
<evidence type="ECO:0000256" key="4">
    <source>
        <dbReference type="ARBA" id="ARBA00022695"/>
    </source>
</evidence>
<evidence type="ECO:0000256" key="7">
    <source>
        <dbReference type="ARBA" id="ARBA00023134"/>
    </source>
</evidence>
<dbReference type="InParanoid" id="A0A0B2ULE2"/>
<reference evidence="10 11" key="1">
    <citation type="journal article" date="2014" name="MBio">
        <title>The Ordospora colligata genome; evolution of extreme reduction in microsporidia and host-to-parasite horizontal gene transfer.</title>
        <authorList>
            <person name="Pombert J.-F."/>
            <person name="Haag K.L."/>
            <person name="Beidas S."/>
            <person name="Ebert D."/>
            <person name="Keeling P.J."/>
        </authorList>
    </citation>
    <scope>NUCLEOTIDE SEQUENCE [LARGE SCALE GENOMIC DNA]</scope>
    <source>
        <strain evidence="10 11">OC4</strain>
    </source>
</reference>
<dbReference type="PANTHER" id="PTHR10367:SF25">
    <property type="entry name" value="DUAL SPECIFICITY PHOSPHATASE CATALYTIC DOMAIN PROTEIN (AFU_ORTHOLOGUE AFUA_1G03540)"/>
    <property type="match status" value="1"/>
</dbReference>
<dbReference type="FunCoup" id="A0A0B2ULE2">
    <property type="interactions" value="179"/>
</dbReference>
<feature type="domain" description="mRNA capping enzyme adenylation" evidence="8">
    <location>
        <begin position="41"/>
        <end position="233"/>
    </location>
</feature>
<dbReference type="GO" id="GO:0006370">
    <property type="term" value="P:7-methylguanosine mRNA capping"/>
    <property type="evidence" value="ECO:0007669"/>
    <property type="project" value="UniProtKB-KW"/>
</dbReference>
<evidence type="ECO:0000256" key="1">
    <source>
        <dbReference type="ARBA" id="ARBA00012475"/>
    </source>
</evidence>
<gene>
    <name evidence="10" type="ORF">M896_040390</name>
</gene>
<dbReference type="InterPro" id="IPR051029">
    <property type="entry name" value="mRNA_Capping_Enz/RNA_Phosphat"/>
</dbReference>
<accession>A0A0B2ULE2</accession>
<dbReference type="OrthoDB" id="200924at2759"/>
<dbReference type="InterPro" id="IPR013846">
    <property type="entry name" value="mRNA_cap_enzyme_C"/>
</dbReference>
<evidence type="ECO:0000256" key="5">
    <source>
        <dbReference type="ARBA" id="ARBA00022741"/>
    </source>
</evidence>
<organism evidence="10 11">
    <name type="scientific">Ordospora colligata OC4</name>
    <dbReference type="NCBI Taxonomy" id="1354746"/>
    <lineage>
        <taxon>Eukaryota</taxon>
        <taxon>Fungi</taxon>
        <taxon>Fungi incertae sedis</taxon>
        <taxon>Microsporidia</taxon>
        <taxon>Ordosporidae</taxon>
        <taxon>Ordospora</taxon>
    </lineage>
</organism>
<evidence type="ECO:0000259" key="8">
    <source>
        <dbReference type="Pfam" id="PF01331"/>
    </source>
</evidence>